<sequence length="44" mass="4947">MSSESARQRADQDAYVILSERAHGTRSDLLSEQKAARAKHQYGK</sequence>
<proteinExistence type="predicted"/>
<dbReference type="EMBL" id="MDYN01000007">
    <property type="protein sequence ID" value="OQD86698.1"/>
    <property type="molecule type" value="Genomic_DNA"/>
</dbReference>
<reference evidence="3" key="1">
    <citation type="journal article" date="2017" name="Nat. Microbiol.">
        <title>Global analysis of biosynthetic gene clusters reveals vast potential of secondary metabolite production in Penicillium species.</title>
        <authorList>
            <person name="Nielsen J.C."/>
            <person name="Grijseels S."/>
            <person name="Prigent S."/>
            <person name="Ji B."/>
            <person name="Dainat J."/>
            <person name="Nielsen K.F."/>
            <person name="Frisvad J.C."/>
            <person name="Workman M."/>
            <person name="Nielsen J."/>
        </authorList>
    </citation>
    <scope>NUCLEOTIDE SEQUENCE [LARGE SCALE GENOMIC DNA]</scope>
    <source>
        <strain evidence="3">IBT 31811</strain>
    </source>
</reference>
<evidence type="ECO:0000313" key="2">
    <source>
        <dbReference type="EMBL" id="OQD86698.1"/>
    </source>
</evidence>
<dbReference type="Proteomes" id="UP000191672">
    <property type="component" value="Unassembled WGS sequence"/>
</dbReference>
<evidence type="ECO:0000313" key="3">
    <source>
        <dbReference type="Proteomes" id="UP000191672"/>
    </source>
</evidence>
<dbReference type="AlphaFoldDB" id="A0A1V6QBU9"/>
<accession>A0A1V6QBU9</accession>
<name>A0A1V6QBU9_9EURO</name>
<feature type="region of interest" description="Disordered" evidence="1">
    <location>
        <begin position="20"/>
        <end position="44"/>
    </location>
</feature>
<gene>
    <name evidence="2" type="ORF">PENANT_c007G06200</name>
</gene>
<protein>
    <submittedName>
        <fullName evidence="2">Uncharacterized protein</fullName>
    </submittedName>
</protein>
<feature type="compositionally biased region" description="Basic and acidic residues" evidence="1">
    <location>
        <begin position="20"/>
        <end position="35"/>
    </location>
</feature>
<organism evidence="2 3">
    <name type="scientific">Penicillium antarcticum</name>
    <dbReference type="NCBI Taxonomy" id="416450"/>
    <lineage>
        <taxon>Eukaryota</taxon>
        <taxon>Fungi</taxon>
        <taxon>Dikarya</taxon>
        <taxon>Ascomycota</taxon>
        <taxon>Pezizomycotina</taxon>
        <taxon>Eurotiomycetes</taxon>
        <taxon>Eurotiomycetidae</taxon>
        <taxon>Eurotiales</taxon>
        <taxon>Aspergillaceae</taxon>
        <taxon>Penicillium</taxon>
    </lineage>
</organism>
<keyword evidence="3" id="KW-1185">Reference proteome</keyword>
<comment type="caution">
    <text evidence="2">The sequence shown here is derived from an EMBL/GenBank/DDBJ whole genome shotgun (WGS) entry which is preliminary data.</text>
</comment>
<evidence type="ECO:0000256" key="1">
    <source>
        <dbReference type="SAM" id="MobiDB-lite"/>
    </source>
</evidence>